<protein>
    <recommendedName>
        <fullName evidence="6">Neurotransmitter-gated ion-channel ligand-binding domain-containing protein</fullName>
    </recommendedName>
</protein>
<feature type="domain" description="Neurotransmitter-gated ion-channel ligand-binding" evidence="3">
    <location>
        <begin position="229"/>
        <end position="427"/>
    </location>
</feature>
<feature type="chain" id="PRO_5013172858" description="Neurotransmitter-gated ion-channel ligand-binding domain-containing protein" evidence="2">
    <location>
        <begin position="20"/>
        <end position="610"/>
    </location>
</feature>
<name>A0A2A4J1J6_HELVI</name>
<dbReference type="InterPro" id="IPR022041">
    <property type="entry name" value="Methyltransf_FA"/>
</dbReference>
<dbReference type="Gene3D" id="2.70.170.10">
    <property type="entry name" value="Neurotransmitter-gated ion-channel ligand-binding domain"/>
    <property type="match status" value="1"/>
</dbReference>
<evidence type="ECO:0000313" key="5">
    <source>
        <dbReference type="EMBL" id="PCG65861.1"/>
    </source>
</evidence>
<accession>A0A2A4J1J6</accession>
<organism evidence="5">
    <name type="scientific">Heliothis virescens</name>
    <name type="common">Tobacco budworm moth</name>
    <dbReference type="NCBI Taxonomy" id="7102"/>
    <lineage>
        <taxon>Eukaryota</taxon>
        <taxon>Metazoa</taxon>
        <taxon>Ecdysozoa</taxon>
        <taxon>Arthropoda</taxon>
        <taxon>Hexapoda</taxon>
        <taxon>Insecta</taxon>
        <taxon>Pterygota</taxon>
        <taxon>Neoptera</taxon>
        <taxon>Endopterygota</taxon>
        <taxon>Lepidoptera</taxon>
        <taxon>Glossata</taxon>
        <taxon>Ditrysia</taxon>
        <taxon>Noctuoidea</taxon>
        <taxon>Noctuidae</taxon>
        <taxon>Heliothinae</taxon>
        <taxon>Heliothis</taxon>
    </lineage>
</organism>
<dbReference type="InterPro" id="IPR006202">
    <property type="entry name" value="Neur_chan_lig-bd"/>
</dbReference>
<feature type="signal peptide" evidence="2">
    <location>
        <begin position="1"/>
        <end position="19"/>
    </location>
</feature>
<evidence type="ECO:0000259" key="3">
    <source>
        <dbReference type="Pfam" id="PF02931"/>
    </source>
</evidence>
<dbReference type="SUPFAM" id="SSF63712">
    <property type="entry name" value="Nicotinic receptor ligand binding domain-like"/>
    <property type="match status" value="1"/>
</dbReference>
<evidence type="ECO:0000256" key="1">
    <source>
        <dbReference type="SAM" id="Phobius"/>
    </source>
</evidence>
<proteinExistence type="predicted"/>
<dbReference type="GO" id="GO:0005230">
    <property type="term" value="F:extracellular ligand-gated monoatomic ion channel activity"/>
    <property type="evidence" value="ECO:0007669"/>
    <property type="project" value="InterPro"/>
</dbReference>
<keyword evidence="2" id="KW-0732">Signal</keyword>
<keyword evidence="1" id="KW-1133">Transmembrane helix</keyword>
<comment type="caution">
    <text evidence="5">The sequence shown here is derived from an EMBL/GenBank/DDBJ whole genome shotgun (WGS) entry which is preliminary data.</text>
</comment>
<feature type="transmembrane region" description="Helical" evidence="1">
    <location>
        <begin position="589"/>
        <end position="608"/>
    </location>
</feature>
<dbReference type="GO" id="GO:0016020">
    <property type="term" value="C:membrane"/>
    <property type="evidence" value="ECO:0007669"/>
    <property type="project" value="InterPro"/>
</dbReference>
<dbReference type="EMBL" id="NWSH01003745">
    <property type="protein sequence ID" value="PCG65861.1"/>
    <property type="molecule type" value="Genomic_DNA"/>
</dbReference>
<evidence type="ECO:0000256" key="2">
    <source>
        <dbReference type="SAM" id="SignalP"/>
    </source>
</evidence>
<dbReference type="InterPro" id="IPR036734">
    <property type="entry name" value="Neur_chan_lig-bd_sf"/>
</dbReference>
<feature type="transmembrane region" description="Helical" evidence="1">
    <location>
        <begin position="487"/>
        <end position="510"/>
    </location>
</feature>
<dbReference type="PANTHER" id="PTHR36695">
    <property type="entry name" value="AGAP008648-PA"/>
    <property type="match status" value="1"/>
</dbReference>
<dbReference type="Pfam" id="PF12248">
    <property type="entry name" value="Methyltransf_FA"/>
    <property type="match status" value="1"/>
</dbReference>
<evidence type="ECO:0000259" key="4">
    <source>
        <dbReference type="Pfam" id="PF12248"/>
    </source>
</evidence>
<dbReference type="PANTHER" id="PTHR36695:SF12">
    <property type="entry name" value="AGAP008648-PA"/>
    <property type="match status" value="1"/>
</dbReference>
<dbReference type="STRING" id="7102.A0A2A4J1J6"/>
<reference evidence="5" key="1">
    <citation type="submission" date="2017-09" db="EMBL/GenBank/DDBJ databases">
        <title>Contemporary evolution of a Lepidopteran species, Heliothis virescens, in response to modern agricultural practices.</title>
        <authorList>
            <person name="Fritz M.L."/>
            <person name="Deyonke A.M."/>
            <person name="Papanicolaou A."/>
            <person name="Micinski S."/>
            <person name="Westbrook J."/>
            <person name="Gould F."/>
        </authorList>
    </citation>
    <scope>NUCLEOTIDE SEQUENCE [LARGE SCALE GENOMIC DNA]</scope>
    <source>
        <strain evidence="5">HvINT-</strain>
        <tissue evidence="5">Whole body</tissue>
    </source>
</reference>
<dbReference type="AlphaFoldDB" id="A0A2A4J1J6"/>
<sequence length="610" mass="69874">MSRTSLCIVFYLFLKYVMADNDTFVLTPKMAQQCKEHICRDGYSYKTFYNVDSDNLKAVAKDADTAFEMHIGIQAGSNGHILLSPIYKPGYKDSVYEIVVGGGGNQFTELRRNLKRNARSSIKTPRILSSFEVRGFYIRISQDGHIEFGKEGSVLPLLSYIDVDPLEIKYFSFAAWTGVEAKFLYDCPVPGASKSESTPDSKEMDAPLSISDELKRSRLLYRLPWIPPKPQMDVRLGIKVTNVKYDAFKSKLITAMSVVISWTDESMAWFPGKFNNTLSLKFRQGQIWRPKFHVFNSDNEGVFDATNSDLISMSYTGEATFHFQTKVYTWCVDSPPGLSKWPHDQYMCSIVIQPWEAHEKIIIDPIDPKDSKMHIFSDIDEVINNEWEMKTKQMVIGHTIWNKVYITDDNETHQSDRMVINIQVNRRAEAYNIVFYTPLIVLMWFVLMSFWSEPLTMSRIWFLTSCTIVICMGLCYIDYLIPSHTTPSILVLYTTVLAGVLLAILIQVFLMIPEMESIRTTATVQKVINANILRTILCMPGYLTSSDRNGGYSLQEDEDPQPVPITRDIEEMESESQRMLGDRKDLAEFVDRILFIIYSITFAAMLAAHF</sequence>
<gene>
    <name evidence="5" type="ORF">B5V51_8538</name>
</gene>
<evidence type="ECO:0008006" key="6">
    <source>
        <dbReference type="Google" id="ProtNLM"/>
    </source>
</evidence>
<feature type="domain" description="Farnesoic acid O-methyl transferase" evidence="4">
    <location>
        <begin position="59"/>
        <end position="188"/>
    </location>
</feature>
<feature type="transmembrane region" description="Helical" evidence="1">
    <location>
        <begin position="430"/>
        <end position="448"/>
    </location>
</feature>
<dbReference type="Pfam" id="PF02931">
    <property type="entry name" value="Neur_chan_LBD"/>
    <property type="match status" value="1"/>
</dbReference>
<keyword evidence="1" id="KW-0472">Membrane</keyword>
<feature type="transmembrane region" description="Helical" evidence="1">
    <location>
        <begin position="460"/>
        <end position="481"/>
    </location>
</feature>
<keyword evidence="1" id="KW-0812">Transmembrane</keyword>